<dbReference type="EMBL" id="FQWH01000020">
    <property type="protein sequence ID" value="SHH79300.1"/>
    <property type="molecule type" value="Genomic_DNA"/>
</dbReference>
<accession>A0A1M5VVT2</accession>
<gene>
    <name evidence="1" type="ORF">SAMN05444388_12032</name>
</gene>
<reference evidence="1 2" key="1">
    <citation type="submission" date="2016-11" db="EMBL/GenBank/DDBJ databases">
        <authorList>
            <person name="Jaros S."/>
            <person name="Januszkiewicz K."/>
            <person name="Wedrychowicz H."/>
        </authorList>
    </citation>
    <scope>NUCLEOTIDE SEQUENCE [LARGE SCALE GENOMIC DNA]</scope>
    <source>
        <strain evidence="1 2">DSM 6792</strain>
    </source>
</reference>
<sequence>MKTQSENQISFINQNIFFREFTFSKNDFKGLNSKQQLEFADNVVWIEDIFFIFQIKEKELDASDDRKWFQSKILNKAVKQIKATTKYLSEYSDIHIENEKGHKINIAQAKDNPSRKIIIYQAKDFSEQLRQIKFYESTEIGLIHLFHEEDYTWICRLLLTPCEINEYLSFRERLFLFDKRASAALPEQYFLSHFLETPDADHFNAKYINSLLHFDQTTSEFDISGIMENFAKNIKMANYETEYYPILAELALLNRFELAAFKQKYSLCVQESENQDFTTPYRMYVPRTDCAFVFIPLHSKNAANWANALDNYAFALKYDSKASRCIGAVVFRDPNNKEYFQIFWNYIHHEWVFDQELEDLLNDNYPFRASRVSKTDNRYRK</sequence>
<proteinExistence type="predicted"/>
<dbReference type="AlphaFoldDB" id="A0A1M5VVT2"/>
<evidence type="ECO:0000313" key="2">
    <source>
        <dbReference type="Proteomes" id="UP000184112"/>
    </source>
</evidence>
<dbReference type="RefSeq" id="WP_073411746.1">
    <property type="nucleotide sequence ID" value="NZ_FQWH01000020.1"/>
</dbReference>
<evidence type="ECO:0000313" key="1">
    <source>
        <dbReference type="EMBL" id="SHH79300.1"/>
    </source>
</evidence>
<dbReference type="Proteomes" id="UP000184112">
    <property type="component" value="Unassembled WGS sequence"/>
</dbReference>
<name>A0A1M5VVT2_FLAJO</name>
<organism evidence="1 2">
    <name type="scientific">Flavobacterium johnsoniae</name>
    <name type="common">Cytophaga johnsonae</name>
    <dbReference type="NCBI Taxonomy" id="986"/>
    <lineage>
        <taxon>Bacteria</taxon>
        <taxon>Pseudomonadati</taxon>
        <taxon>Bacteroidota</taxon>
        <taxon>Flavobacteriia</taxon>
        <taxon>Flavobacteriales</taxon>
        <taxon>Flavobacteriaceae</taxon>
        <taxon>Flavobacterium</taxon>
    </lineage>
</organism>
<protein>
    <submittedName>
        <fullName evidence="1">Uncharacterized protein</fullName>
    </submittedName>
</protein>